<name>A0A3D5QDX5_FLESI</name>
<keyword evidence="1" id="KW-0472">Membrane</keyword>
<evidence type="ECO:0000256" key="1">
    <source>
        <dbReference type="SAM" id="Phobius"/>
    </source>
</evidence>
<dbReference type="Proteomes" id="UP000262325">
    <property type="component" value="Unassembled WGS sequence"/>
</dbReference>
<dbReference type="InterPro" id="IPR011990">
    <property type="entry name" value="TPR-like_helical_dom_sf"/>
</dbReference>
<keyword evidence="1" id="KW-0812">Transmembrane</keyword>
<feature type="transmembrane region" description="Helical" evidence="1">
    <location>
        <begin position="6"/>
        <end position="25"/>
    </location>
</feature>
<evidence type="ECO:0000313" key="3">
    <source>
        <dbReference type="Proteomes" id="UP000262325"/>
    </source>
</evidence>
<reference evidence="2 3" key="1">
    <citation type="journal article" date="2018" name="Nat. Biotechnol.">
        <title>A standardized bacterial taxonomy based on genome phylogeny substantially revises the tree of life.</title>
        <authorList>
            <person name="Parks D.H."/>
            <person name="Chuvochina M."/>
            <person name="Waite D.W."/>
            <person name="Rinke C."/>
            <person name="Skarshewski A."/>
            <person name="Chaumeil P.A."/>
            <person name="Hugenholtz P."/>
        </authorList>
    </citation>
    <scope>NUCLEOTIDE SEQUENCE [LARGE SCALE GENOMIC DNA]</scope>
    <source>
        <strain evidence="2">UBA8672</strain>
    </source>
</reference>
<protein>
    <submittedName>
        <fullName evidence="2">Uncharacterized protein</fullName>
    </submittedName>
</protein>
<organism evidence="2 3">
    <name type="scientific">Flexistipes sinusarabici</name>
    <dbReference type="NCBI Taxonomy" id="2352"/>
    <lineage>
        <taxon>Bacteria</taxon>
        <taxon>Pseudomonadati</taxon>
        <taxon>Deferribacterota</taxon>
        <taxon>Deferribacteres</taxon>
        <taxon>Deferribacterales</taxon>
        <taxon>Flexistipitaceae</taxon>
        <taxon>Flexistipes</taxon>
    </lineage>
</organism>
<proteinExistence type="predicted"/>
<dbReference type="EMBL" id="DPPF01000205">
    <property type="protein sequence ID" value="HCW93933.1"/>
    <property type="molecule type" value="Genomic_DNA"/>
</dbReference>
<evidence type="ECO:0000313" key="2">
    <source>
        <dbReference type="EMBL" id="HCW93933.1"/>
    </source>
</evidence>
<keyword evidence="1" id="KW-1133">Transmembrane helix</keyword>
<gene>
    <name evidence="2" type="ORF">DHM44_09655</name>
</gene>
<accession>A0A3D5QDX5</accession>
<dbReference type="Gene3D" id="1.25.40.10">
    <property type="entry name" value="Tetratricopeptide repeat domain"/>
    <property type="match status" value="1"/>
</dbReference>
<sequence length="366" mass="42957">MLDNNFLLATLLIAVLLSLYYIFVIRRKDDMDELSGKHFLKGFGFLAENNIAKALDEFSSVIIENNDNLEIYASLGSLFRKNGDYAKAVHIHESTLSNSKLTKSLRKYVLFELVKDYKAWGQFDNAKYYLEELIKTDKSPVLIKFFAEIHFMQENYADAEKYYHRYEKSSGKDYSDWRAYCNVKTAQKEENVKQKIKLLEKAIKIHPSLRIAQVELIDSYFKAGHTEKGLSAVNEFIEKDMTSSYDDLVKMRGYYYDYSDVKSFDELIMKKVSSKSDNPFYTVFLSDYFIKKDDPEKAREVIRDFVEKHKPYKSILKRYSRIKLDKVLINTFINDPEYICDKCKTSYNDYYTVCANCKSLETIKPL</sequence>
<dbReference type="SUPFAM" id="SSF48452">
    <property type="entry name" value="TPR-like"/>
    <property type="match status" value="1"/>
</dbReference>
<dbReference type="AlphaFoldDB" id="A0A3D5QDX5"/>
<comment type="caution">
    <text evidence="2">The sequence shown here is derived from an EMBL/GenBank/DDBJ whole genome shotgun (WGS) entry which is preliminary data.</text>
</comment>